<dbReference type="PANTHER" id="PTHR22767:SF2">
    <property type="entry name" value="N(ALPHA)-ACETYLTRANSFERASE 15_16, ISOFORM A"/>
    <property type="match status" value="1"/>
</dbReference>
<dbReference type="PANTHER" id="PTHR22767">
    <property type="entry name" value="N-TERMINAL ACETYLTRANSFERASE-RELATED"/>
    <property type="match status" value="1"/>
</dbReference>
<proteinExistence type="predicted"/>
<keyword evidence="3" id="KW-1185">Reference proteome</keyword>
<evidence type="ECO:0000256" key="1">
    <source>
        <dbReference type="ARBA" id="ARBA00022737"/>
    </source>
</evidence>
<reference evidence="4" key="1">
    <citation type="submission" date="2025-08" db="UniProtKB">
        <authorList>
            <consortium name="RefSeq"/>
        </authorList>
    </citation>
    <scope>IDENTIFICATION</scope>
    <source>
        <tissue evidence="4">Fruit stalk</tissue>
    </source>
</reference>
<dbReference type="GO" id="GO:0005737">
    <property type="term" value="C:cytoplasm"/>
    <property type="evidence" value="ECO:0007669"/>
    <property type="project" value="UniProtKB-ARBA"/>
</dbReference>
<dbReference type="RefSeq" id="XP_022752348.1">
    <property type="nucleotide sequence ID" value="XM_022896613.1"/>
</dbReference>
<sequence>MCEEFGDLLKRIPLDLLQGNKFREAAIDYIKPLLAFISKGSIFISDLSPLYGHPRKADILEQPIFELEHSIRTDGRYPDRTVKEPLQHFYGFYSFWLSIMTEEDNMTLLFKN</sequence>
<dbReference type="Proteomes" id="UP000515121">
    <property type="component" value="Unplaced"/>
</dbReference>
<organism evidence="3 4">
    <name type="scientific">Durio zibethinus</name>
    <name type="common">Durian</name>
    <dbReference type="NCBI Taxonomy" id="66656"/>
    <lineage>
        <taxon>Eukaryota</taxon>
        <taxon>Viridiplantae</taxon>
        <taxon>Streptophyta</taxon>
        <taxon>Embryophyta</taxon>
        <taxon>Tracheophyta</taxon>
        <taxon>Spermatophyta</taxon>
        <taxon>Magnoliopsida</taxon>
        <taxon>eudicotyledons</taxon>
        <taxon>Gunneridae</taxon>
        <taxon>Pentapetalae</taxon>
        <taxon>rosids</taxon>
        <taxon>malvids</taxon>
        <taxon>Malvales</taxon>
        <taxon>Malvaceae</taxon>
        <taxon>Helicteroideae</taxon>
        <taxon>Durio</taxon>
    </lineage>
</organism>
<gene>
    <name evidence="4" type="primary">LOC111301142</name>
</gene>
<dbReference type="InterPro" id="IPR021183">
    <property type="entry name" value="NatA_aux_su"/>
</dbReference>
<keyword evidence="1" id="KW-0677">Repeat</keyword>
<dbReference type="GeneID" id="111301142"/>
<dbReference type="OrthoDB" id="933471at2759"/>
<evidence type="ECO:0000256" key="2">
    <source>
        <dbReference type="ARBA" id="ARBA00022803"/>
    </source>
</evidence>
<dbReference type="Gene3D" id="1.25.40.1040">
    <property type="match status" value="1"/>
</dbReference>
<accession>A0A6P5ZHK4</accession>
<name>A0A6P5ZHK4_DURZI</name>
<dbReference type="KEGG" id="dzi:111301142"/>
<dbReference type="AlphaFoldDB" id="A0A6P5ZHK4"/>
<evidence type="ECO:0000313" key="3">
    <source>
        <dbReference type="Proteomes" id="UP000515121"/>
    </source>
</evidence>
<protein>
    <submittedName>
        <fullName evidence="4">N-terminal acetyltransferase A complex auxiliary subunit NAA15-like</fullName>
    </submittedName>
</protein>
<evidence type="ECO:0000313" key="4">
    <source>
        <dbReference type="RefSeq" id="XP_022752348.1"/>
    </source>
</evidence>
<keyword evidence="2" id="KW-0802">TPR repeat</keyword>
<dbReference type="Pfam" id="PF12569">
    <property type="entry name" value="NatA_aux_su"/>
    <property type="match status" value="1"/>
</dbReference>